<evidence type="ECO:0000256" key="1">
    <source>
        <dbReference type="SAM" id="MobiDB-lite"/>
    </source>
</evidence>
<gene>
    <name evidence="2" type="ORF">F1189_28230</name>
</gene>
<dbReference type="OrthoDB" id="8452206at2"/>
<name>A0A5M6IK43_9PROT</name>
<evidence type="ECO:0000313" key="2">
    <source>
        <dbReference type="EMBL" id="KAA5608610.1"/>
    </source>
</evidence>
<dbReference type="AlphaFoldDB" id="A0A5M6IK43"/>
<sequence length="140" mass="15593">MSLKGINGADAGKANADRFLAYIEERRANGTLPWGADGKLIRSVMAQDLQCNRDVFRTNPVIRQKLAEVEGASEHRESLGDADARAAGERSRREVMANEKAKELQARVAQLEEENRYLKAQLRAKGYADLTLPDVGRLPW</sequence>
<proteinExistence type="predicted"/>
<feature type="region of interest" description="Disordered" evidence="1">
    <location>
        <begin position="69"/>
        <end position="98"/>
    </location>
</feature>
<dbReference type="RefSeq" id="WP_150045225.1">
    <property type="nucleotide sequence ID" value="NZ_OW485604.1"/>
</dbReference>
<dbReference type="EMBL" id="VWPK01000075">
    <property type="protein sequence ID" value="KAA5608610.1"/>
    <property type="molecule type" value="Genomic_DNA"/>
</dbReference>
<evidence type="ECO:0000313" key="3">
    <source>
        <dbReference type="Proteomes" id="UP000325255"/>
    </source>
</evidence>
<comment type="caution">
    <text evidence="2">The sequence shown here is derived from an EMBL/GenBank/DDBJ whole genome shotgun (WGS) entry which is preliminary data.</text>
</comment>
<accession>A0A5M6IK43</accession>
<dbReference type="Proteomes" id="UP000325255">
    <property type="component" value="Unassembled WGS sequence"/>
</dbReference>
<keyword evidence="3" id="KW-1185">Reference proteome</keyword>
<organism evidence="2 3">
    <name type="scientific">Rhodovastum atsumiense</name>
    <dbReference type="NCBI Taxonomy" id="504468"/>
    <lineage>
        <taxon>Bacteria</taxon>
        <taxon>Pseudomonadati</taxon>
        <taxon>Pseudomonadota</taxon>
        <taxon>Alphaproteobacteria</taxon>
        <taxon>Acetobacterales</taxon>
        <taxon>Acetobacteraceae</taxon>
        <taxon>Rhodovastum</taxon>
    </lineage>
</organism>
<reference evidence="2 3" key="1">
    <citation type="submission" date="2019-09" db="EMBL/GenBank/DDBJ databases">
        <title>Genome sequence of Rhodovastum atsumiense, a diverse member of the Acetobacteraceae family of non-sulfur purple photosynthetic bacteria.</title>
        <authorList>
            <person name="Meyer T."/>
            <person name="Kyndt J."/>
        </authorList>
    </citation>
    <scope>NUCLEOTIDE SEQUENCE [LARGE SCALE GENOMIC DNA]</scope>
    <source>
        <strain evidence="2 3">DSM 21279</strain>
    </source>
</reference>
<protein>
    <submittedName>
        <fullName evidence="2">Uncharacterized protein</fullName>
    </submittedName>
</protein>